<evidence type="ECO:0000256" key="3">
    <source>
        <dbReference type="SAM" id="MobiDB-lite"/>
    </source>
</evidence>
<evidence type="ECO:0008006" key="7">
    <source>
        <dbReference type="Google" id="ProtNLM"/>
    </source>
</evidence>
<dbReference type="Pfam" id="PF07690">
    <property type="entry name" value="MFS_1"/>
    <property type="match status" value="1"/>
</dbReference>
<dbReference type="Proteomes" id="UP000781932">
    <property type="component" value="Unassembled WGS sequence"/>
</dbReference>
<comment type="subcellular location">
    <subcellularLocation>
        <location evidence="1">Membrane</location>
        <topology evidence="1">Multi-pass membrane protein</topology>
    </subcellularLocation>
</comment>
<feature type="region of interest" description="Disordered" evidence="3">
    <location>
        <begin position="1"/>
        <end position="33"/>
    </location>
</feature>
<feature type="transmembrane region" description="Helical" evidence="4">
    <location>
        <begin position="575"/>
        <end position="595"/>
    </location>
</feature>
<sequence>MDTHDTAETDFGDSAEPQRIQINKPQGANHPDRHVDDTAYVRVAHDEDVGTPSEYPKQKATIFTILTDFASILLPLGFLGVVIVLWRLDGTPATVGSEEMWRNAINILATVFPILFAAIVGRLLSEASRWKLERGSSTGVLEQLMGSRTVGATVSTMIGFRSLNALTLLLLLIWTFSPLGTQAILRMESTNFEPDLTDTSVTYFDTDAISDLVERTGRFSVMSYSFSSFTKTLASLYMSLLTTPVAIKEDTVDLWGNVKIPFLSHPDSSWENISGSNVVYSSLAGIPVDNFHDGNTTFNLESSYLRLQCSNVSVGPAVGKNPAGYEESVDPSMMQQAATINIGGDDPKRVVFQMPNGTWHGYNTSSKDDGETTWVLAINRFVDARWLLMNNTALVNLTDNHAGYRERPCLFTNETGIEAGRTTLLFQAEPRSGYSKASVTYTPIQSYCDVTQREDQFLNNLTAQDLEVRLAQLLNTYLTLRFMQTTGSIQAFLLENQLRGYSARDVGWITGVYSFLTFMLGIQTGPLVDVFGPAPLGPIAAFMLCLGVLGGIGNAISTTVGIAVVGKLFHRHRGLALGIALAGSSTGGIVFPLALRQLFPAYGWIWSLRIIGFITLGIMVIGLACLSPFPRLMAKMHGNGHESIQSKSAAMDFSAFRSTAFSLVTFAQGSLEFVIFGATAILPTLVTWAGFPPEAGYNMLAILNGLSSLGRVLPGIIGDHLGHFNVLLAMIILTVICTAATITAFGSTRLEALYAFAALGGFGTGSFLSLAPGEVTPQLRRL</sequence>
<dbReference type="InterPro" id="IPR050327">
    <property type="entry name" value="Proton-linked_MCT"/>
</dbReference>
<evidence type="ECO:0000313" key="5">
    <source>
        <dbReference type="EMBL" id="KAF9880257.1"/>
    </source>
</evidence>
<proteinExistence type="inferred from homology"/>
<dbReference type="PANTHER" id="PTHR11360:SF230">
    <property type="entry name" value="MONOCARBOXYLATE TRANSPORTER, PUTATIVE (AFU_ORTHOLOGUE AFUA_2G12790)-RELATED"/>
    <property type="match status" value="1"/>
</dbReference>
<evidence type="ECO:0000256" key="4">
    <source>
        <dbReference type="SAM" id="Phobius"/>
    </source>
</evidence>
<dbReference type="GO" id="GO:0016020">
    <property type="term" value="C:membrane"/>
    <property type="evidence" value="ECO:0007669"/>
    <property type="project" value="UniProtKB-SubCell"/>
</dbReference>
<feature type="transmembrane region" description="Helical" evidence="4">
    <location>
        <begin position="62"/>
        <end position="85"/>
    </location>
</feature>
<feature type="transmembrane region" description="Helical" evidence="4">
    <location>
        <begin position="601"/>
        <end position="626"/>
    </location>
</feature>
<dbReference type="RefSeq" id="XP_038749718.1">
    <property type="nucleotide sequence ID" value="XM_038884930.1"/>
</dbReference>
<reference evidence="5" key="1">
    <citation type="submission" date="2020-03" db="EMBL/GenBank/DDBJ databases">
        <authorList>
            <person name="He L."/>
        </authorList>
    </citation>
    <scope>NUCLEOTIDE SEQUENCE</scope>
    <source>
        <strain evidence="5">CkLH20</strain>
    </source>
</reference>
<feature type="transmembrane region" description="Helical" evidence="4">
    <location>
        <begin position="105"/>
        <end position="124"/>
    </location>
</feature>
<evidence type="ECO:0000256" key="2">
    <source>
        <dbReference type="ARBA" id="ARBA00006727"/>
    </source>
</evidence>
<feature type="transmembrane region" description="Helical" evidence="4">
    <location>
        <begin position="752"/>
        <end position="771"/>
    </location>
</feature>
<keyword evidence="4" id="KW-0812">Transmembrane</keyword>
<feature type="transmembrane region" description="Helical" evidence="4">
    <location>
        <begin position="506"/>
        <end position="527"/>
    </location>
</feature>
<evidence type="ECO:0000256" key="1">
    <source>
        <dbReference type="ARBA" id="ARBA00004141"/>
    </source>
</evidence>
<organism evidence="5 6">
    <name type="scientific">Colletotrichum karsti</name>
    <dbReference type="NCBI Taxonomy" id="1095194"/>
    <lineage>
        <taxon>Eukaryota</taxon>
        <taxon>Fungi</taxon>
        <taxon>Dikarya</taxon>
        <taxon>Ascomycota</taxon>
        <taxon>Pezizomycotina</taxon>
        <taxon>Sordariomycetes</taxon>
        <taxon>Hypocreomycetidae</taxon>
        <taxon>Glomerellales</taxon>
        <taxon>Glomerellaceae</taxon>
        <taxon>Colletotrichum</taxon>
        <taxon>Colletotrichum boninense species complex</taxon>
    </lineage>
</organism>
<dbReference type="EMBL" id="JAATWM020000005">
    <property type="protein sequence ID" value="KAF9880257.1"/>
    <property type="molecule type" value="Genomic_DNA"/>
</dbReference>
<keyword evidence="4" id="KW-0472">Membrane</keyword>
<dbReference type="OrthoDB" id="6499973at2759"/>
<dbReference type="AlphaFoldDB" id="A0A9P6IBB3"/>
<dbReference type="PANTHER" id="PTHR11360">
    <property type="entry name" value="MONOCARBOXYLATE TRANSPORTER"/>
    <property type="match status" value="1"/>
</dbReference>
<dbReference type="GeneID" id="62158004"/>
<evidence type="ECO:0000313" key="6">
    <source>
        <dbReference type="Proteomes" id="UP000781932"/>
    </source>
</evidence>
<keyword evidence="6" id="KW-1185">Reference proteome</keyword>
<dbReference type="InterPro" id="IPR036259">
    <property type="entry name" value="MFS_trans_sf"/>
</dbReference>
<feature type="transmembrane region" description="Helical" evidence="4">
    <location>
        <begin position="673"/>
        <end position="691"/>
    </location>
</feature>
<gene>
    <name evidence="5" type="ORF">CkaCkLH20_02211</name>
</gene>
<name>A0A9P6IBB3_9PEZI</name>
<dbReference type="Gene3D" id="1.20.1250.20">
    <property type="entry name" value="MFS general substrate transporter like domains"/>
    <property type="match status" value="1"/>
</dbReference>
<dbReference type="GO" id="GO:0022857">
    <property type="term" value="F:transmembrane transporter activity"/>
    <property type="evidence" value="ECO:0007669"/>
    <property type="project" value="InterPro"/>
</dbReference>
<feature type="transmembrane region" description="Helical" evidence="4">
    <location>
        <begin position="539"/>
        <end position="563"/>
    </location>
</feature>
<protein>
    <recommendedName>
        <fullName evidence="7">Major facilitator superfamily (MFS) profile domain-containing protein</fullName>
    </recommendedName>
</protein>
<keyword evidence="4" id="KW-1133">Transmembrane helix</keyword>
<comment type="caution">
    <text evidence="5">The sequence shown here is derived from an EMBL/GenBank/DDBJ whole genome shotgun (WGS) entry which is preliminary data.</text>
</comment>
<feature type="transmembrane region" description="Helical" evidence="4">
    <location>
        <begin position="724"/>
        <end position="746"/>
    </location>
</feature>
<feature type="transmembrane region" description="Helical" evidence="4">
    <location>
        <begin position="165"/>
        <end position="185"/>
    </location>
</feature>
<accession>A0A9P6IBB3</accession>
<reference evidence="5" key="2">
    <citation type="submission" date="2020-11" db="EMBL/GenBank/DDBJ databases">
        <title>Whole genome sequencing of Colletotrichum sp.</title>
        <authorList>
            <person name="Li H."/>
        </authorList>
    </citation>
    <scope>NUCLEOTIDE SEQUENCE</scope>
    <source>
        <strain evidence="5">CkLH20</strain>
    </source>
</reference>
<dbReference type="SUPFAM" id="SSF103473">
    <property type="entry name" value="MFS general substrate transporter"/>
    <property type="match status" value="1"/>
</dbReference>
<dbReference type="InterPro" id="IPR011701">
    <property type="entry name" value="MFS"/>
</dbReference>
<comment type="similarity">
    <text evidence="2">Belongs to the major facilitator superfamily. Monocarboxylate porter (TC 2.A.1.13) family.</text>
</comment>